<gene>
    <name evidence="2" type="ORF">COV49_00520</name>
</gene>
<accession>A0A2M6KAA5</accession>
<proteinExistence type="predicted"/>
<evidence type="ECO:0000313" key="2">
    <source>
        <dbReference type="EMBL" id="PIR13971.1"/>
    </source>
</evidence>
<comment type="caution">
    <text evidence="2">The sequence shown here is derived from an EMBL/GenBank/DDBJ whole genome shotgun (WGS) entry which is preliminary data.</text>
</comment>
<name>A0A2M6KAA5_9BACT</name>
<dbReference type="AlphaFoldDB" id="A0A2M6KAA5"/>
<feature type="compositionally biased region" description="Polar residues" evidence="1">
    <location>
        <begin position="1"/>
        <end position="10"/>
    </location>
</feature>
<feature type="region of interest" description="Disordered" evidence="1">
    <location>
        <begin position="1"/>
        <end position="37"/>
    </location>
</feature>
<feature type="compositionally biased region" description="Basic and acidic residues" evidence="1">
    <location>
        <begin position="15"/>
        <end position="32"/>
    </location>
</feature>
<evidence type="ECO:0000256" key="1">
    <source>
        <dbReference type="SAM" id="MobiDB-lite"/>
    </source>
</evidence>
<reference evidence="2 3" key="1">
    <citation type="submission" date="2017-09" db="EMBL/GenBank/DDBJ databases">
        <title>Depth-based differentiation of microbial function through sediment-hosted aquifers and enrichment of novel symbionts in the deep terrestrial subsurface.</title>
        <authorList>
            <person name="Probst A.J."/>
            <person name="Ladd B."/>
            <person name="Jarett J.K."/>
            <person name="Geller-Mcgrath D.E."/>
            <person name="Sieber C.M."/>
            <person name="Emerson J.B."/>
            <person name="Anantharaman K."/>
            <person name="Thomas B.C."/>
            <person name="Malmstrom R."/>
            <person name="Stieglmeier M."/>
            <person name="Klingl A."/>
            <person name="Woyke T."/>
            <person name="Ryan C.M."/>
            <person name="Banfield J.F."/>
        </authorList>
    </citation>
    <scope>NUCLEOTIDE SEQUENCE [LARGE SCALE GENOMIC DNA]</scope>
    <source>
        <strain evidence="2">CG11_big_fil_rev_8_21_14_0_20_39_10</strain>
    </source>
</reference>
<sequence>MGKFNEQSLAQEMWKNVDRGENNKKEEEKTQKNAESIYDGDMINLDELKPDAVEKIKELPLADKNRIKSLELVINNKSNPKILNNPKIVEQAFATLGELEKNQDVSAEDINSFRKGLEDIKMAQEEEESYEKAA</sequence>
<dbReference type="Proteomes" id="UP000230869">
    <property type="component" value="Unassembled WGS sequence"/>
</dbReference>
<dbReference type="EMBL" id="PCWW01000009">
    <property type="protein sequence ID" value="PIR13971.1"/>
    <property type="molecule type" value="Genomic_DNA"/>
</dbReference>
<organism evidence="2 3">
    <name type="scientific">Candidatus Falkowbacteria bacterium CG11_big_fil_rev_8_21_14_0_20_39_10</name>
    <dbReference type="NCBI Taxonomy" id="1974570"/>
    <lineage>
        <taxon>Bacteria</taxon>
        <taxon>Candidatus Falkowiibacteriota</taxon>
    </lineage>
</organism>
<protein>
    <submittedName>
        <fullName evidence="2">Uncharacterized protein</fullName>
    </submittedName>
</protein>
<evidence type="ECO:0000313" key="3">
    <source>
        <dbReference type="Proteomes" id="UP000230869"/>
    </source>
</evidence>